<feature type="chain" id="PRO_5047170134" evidence="3">
    <location>
        <begin position="20"/>
        <end position="366"/>
    </location>
</feature>
<evidence type="ECO:0000256" key="2">
    <source>
        <dbReference type="ARBA" id="ARBA00023239"/>
    </source>
</evidence>
<proteinExistence type="predicted"/>
<evidence type="ECO:0000313" key="6">
    <source>
        <dbReference type="Proteomes" id="UP000606600"/>
    </source>
</evidence>
<feature type="signal peptide" evidence="3">
    <location>
        <begin position="1"/>
        <end position="19"/>
    </location>
</feature>
<gene>
    <name evidence="5" type="ORF">IDJ77_02915</name>
</gene>
<dbReference type="Gene3D" id="1.50.10.100">
    <property type="entry name" value="Chondroitin AC/alginate lyase"/>
    <property type="match status" value="1"/>
</dbReference>
<keyword evidence="1 3" id="KW-0732">Signal</keyword>
<protein>
    <submittedName>
        <fullName evidence="5">Alginate lyase family protein</fullName>
    </submittedName>
</protein>
<accession>A0ABR7WKQ5</accession>
<sequence>MKKLICFLSLMAVVSFVKAQVTSLNKKEVTLMRKAIANNASYKKAFEPYRQAADSALHQTPNPIVEILSQGLLAGDPRKTASLKAVEDAYKTYALTLAYTYLGKREYLTKATDFLKAWANTNKATGDPINQTKLEDMVTAYDLVRNKIEPDSRTLVDAWMKSIADALVNSQSAKGNRGTAINNWNSHRIKMITLIAYTLHNDSYNSIITQELEKQLNVNLNPDGTTHDLLERDAFHYQTYDLEPLLSTCIAIYRAGGKNYFTYQTANGSSIKKCVDYMTPFMTGEKTHPEFVNSKVAFDLKRAQNNEKGYAPGTLFEPKNGIETFALAAYFDDSYADIIRRAAHDDNYFNWRLAINKLAADAGVPK</sequence>
<dbReference type="Pfam" id="PF05426">
    <property type="entry name" value="Alginate_lyase"/>
    <property type="match status" value="1"/>
</dbReference>
<dbReference type="GO" id="GO:0016829">
    <property type="term" value="F:lyase activity"/>
    <property type="evidence" value="ECO:0007669"/>
    <property type="project" value="UniProtKB-KW"/>
</dbReference>
<evidence type="ECO:0000256" key="3">
    <source>
        <dbReference type="SAM" id="SignalP"/>
    </source>
</evidence>
<name>A0ABR7WKQ5_9SPHI</name>
<evidence type="ECO:0000313" key="5">
    <source>
        <dbReference type="EMBL" id="MBD1362751.1"/>
    </source>
</evidence>
<evidence type="ECO:0000259" key="4">
    <source>
        <dbReference type="Pfam" id="PF05426"/>
    </source>
</evidence>
<reference evidence="5 6" key="1">
    <citation type="submission" date="2020-09" db="EMBL/GenBank/DDBJ databases">
        <title>Novel species of Mucilaginibacter isolated from a glacier on the Tibetan Plateau.</title>
        <authorList>
            <person name="Liu Q."/>
            <person name="Xin Y.-H."/>
        </authorList>
    </citation>
    <scope>NUCLEOTIDE SEQUENCE [LARGE SCALE GENOMIC DNA]</scope>
    <source>
        <strain evidence="5 6">ZT4R22</strain>
    </source>
</reference>
<dbReference type="InterPro" id="IPR008397">
    <property type="entry name" value="Alginate_lyase_dom"/>
</dbReference>
<comment type="caution">
    <text evidence="5">The sequence shown here is derived from an EMBL/GenBank/DDBJ whole genome shotgun (WGS) entry which is preliminary data.</text>
</comment>
<dbReference type="RefSeq" id="WP_191187413.1">
    <property type="nucleotide sequence ID" value="NZ_JACWMY010000001.1"/>
</dbReference>
<dbReference type="EMBL" id="JACWMY010000001">
    <property type="protein sequence ID" value="MBD1362751.1"/>
    <property type="molecule type" value="Genomic_DNA"/>
</dbReference>
<dbReference type="SUPFAM" id="SSF48230">
    <property type="entry name" value="Chondroitin AC/alginate lyase"/>
    <property type="match status" value="1"/>
</dbReference>
<feature type="domain" description="Alginate lyase" evidence="4">
    <location>
        <begin position="77"/>
        <end position="287"/>
    </location>
</feature>
<dbReference type="Proteomes" id="UP000606600">
    <property type="component" value="Unassembled WGS sequence"/>
</dbReference>
<keyword evidence="6" id="KW-1185">Reference proteome</keyword>
<organism evidence="5 6">
    <name type="scientific">Mucilaginibacter pankratovii</name>
    <dbReference type="NCBI Taxonomy" id="2772110"/>
    <lineage>
        <taxon>Bacteria</taxon>
        <taxon>Pseudomonadati</taxon>
        <taxon>Bacteroidota</taxon>
        <taxon>Sphingobacteriia</taxon>
        <taxon>Sphingobacteriales</taxon>
        <taxon>Sphingobacteriaceae</taxon>
        <taxon>Mucilaginibacter</taxon>
    </lineage>
</organism>
<evidence type="ECO:0000256" key="1">
    <source>
        <dbReference type="ARBA" id="ARBA00022729"/>
    </source>
</evidence>
<dbReference type="InterPro" id="IPR008929">
    <property type="entry name" value="Chondroitin_lyas"/>
</dbReference>
<keyword evidence="2 5" id="KW-0456">Lyase</keyword>